<dbReference type="InterPro" id="IPR011006">
    <property type="entry name" value="CheY-like_superfamily"/>
</dbReference>
<dbReference type="GO" id="GO:0016020">
    <property type="term" value="C:membrane"/>
    <property type="evidence" value="ECO:0007669"/>
    <property type="project" value="UniProtKB-SubCell"/>
</dbReference>
<sequence>MYVLIIDDNLDARLLIARELEREFPGVELEQIIDAASFDQALAAGRFDLTVTDYQLFWTNGLEILRSLKTRYPERPVIMFTNTGTQEIAVEAMKEGLEDYIIKSPKYYPRLRTAVRLALERAQERQQAALTQLRLESLLNQLNVGVFRAIPDGQLIEGNPAFLRLLGVESLAGVDARQFNGQFSRTGGLVPGQPRERQIQFRNTLGEDLWLSISQTLNTINGQTVIEGVVEDMTGLKRSEAFLKRYAQRLENLQELDRSILRATSISEIAQAAVNSEYELIQCQLLDVTLFDLERQQATVLAVRSNGNNKRYGFSVGETFPLQDFSNIETLQQNQAVVIENLAEYSRSTAVLQRLFDQGIRAWTNAPIHAEGRLFGIINVGTTQPGTLSNEDMVIVHELANQLAIAIEQARLREELHRYTTELEQIISERTQQLQEANEDLETYAYSISHDLREPLRAMQGFAQILMDGYAENLNSVAQHYLNRILKAAERMDTLLGDLLVYNRLNRLNLPVRSLNLSLAVADALAQLELKIQEHQVLLTIEEPLLFATGHYQSVVQIIANLISNAIKFVPPGTQPQIRIWTQQREGWVRLWVEDNGIGIAPQYHKRIFNPFERLHGEETYPGTGIGLAIVRRAIERMGGQVGVESGVGRGSRFWFELIAGNNS</sequence>
<evidence type="ECO:0000313" key="14">
    <source>
        <dbReference type="Proteomes" id="UP000629098"/>
    </source>
</evidence>
<dbReference type="SMART" id="SM00387">
    <property type="entry name" value="HATPase_c"/>
    <property type="match status" value="1"/>
</dbReference>
<dbReference type="InterPro" id="IPR036097">
    <property type="entry name" value="HisK_dim/P_sf"/>
</dbReference>
<accession>A0A8J7BYJ1</accession>
<evidence type="ECO:0000256" key="6">
    <source>
        <dbReference type="ARBA" id="ARBA00023012"/>
    </source>
</evidence>
<comment type="function">
    <text evidence="8">Photoreceptor which exists in two forms that are reversibly interconvertible by light: the R form that absorbs maximally in the red region of the spectrum and the FR form that absorbs maximally in the far-red region.</text>
</comment>
<dbReference type="Gene3D" id="1.10.287.130">
    <property type="match status" value="1"/>
</dbReference>
<dbReference type="CDD" id="cd00156">
    <property type="entry name" value="REC"/>
    <property type="match status" value="1"/>
</dbReference>
<evidence type="ECO:0000256" key="3">
    <source>
        <dbReference type="ARBA" id="ARBA00022553"/>
    </source>
</evidence>
<keyword evidence="6" id="KW-0902">Two-component regulatory system</keyword>
<feature type="modified residue" description="4-aspartylphosphate" evidence="9">
    <location>
        <position position="53"/>
    </location>
</feature>
<keyword evidence="7" id="KW-0472">Membrane</keyword>
<dbReference type="PROSITE" id="PS50109">
    <property type="entry name" value="HIS_KIN"/>
    <property type="match status" value="1"/>
</dbReference>
<dbReference type="AlphaFoldDB" id="A0A8J7BYJ1"/>
<evidence type="ECO:0000256" key="2">
    <source>
        <dbReference type="ARBA" id="ARBA00012438"/>
    </source>
</evidence>
<dbReference type="SMART" id="SM00388">
    <property type="entry name" value="HisKA"/>
    <property type="match status" value="1"/>
</dbReference>
<reference evidence="13" key="1">
    <citation type="submission" date="2020-09" db="EMBL/GenBank/DDBJ databases">
        <title>Iningainema tapete sp. nov. (Scytonemataceae, Cyanobacteria) from greenhouses in central Florida (USA) produces two types of nodularin with biosynthetic potential for microcystin-LR and anabaenopeptins.</title>
        <authorList>
            <person name="Berthold D.E."/>
            <person name="Lefler F.W."/>
            <person name="Huang I.-S."/>
            <person name="Abdulla H."/>
            <person name="Zimba P.V."/>
            <person name="Laughinghouse H.D. IV."/>
        </authorList>
    </citation>
    <scope>NUCLEOTIDE SEQUENCE</scope>
    <source>
        <strain evidence="13">BLCCT55</strain>
    </source>
</reference>
<comment type="caution">
    <text evidence="13">The sequence shown here is derived from an EMBL/GenBank/DDBJ whole genome shotgun (WGS) entry which is preliminary data.</text>
</comment>
<dbReference type="Gene3D" id="3.30.450.40">
    <property type="match status" value="1"/>
</dbReference>
<evidence type="ECO:0000313" key="13">
    <source>
        <dbReference type="EMBL" id="MBD2775832.1"/>
    </source>
</evidence>
<dbReference type="SUPFAM" id="SSF55785">
    <property type="entry name" value="PYP-like sensor domain (PAS domain)"/>
    <property type="match status" value="1"/>
</dbReference>
<gene>
    <name evidence="13" type="ORF">ICL16_28175</name>
</gene>
<evidence type="ECO:0000256" key="5">
    <source>
        <dbReference type="ARBA" id="ARBA00022777"/>
    </source>
</evidence>
<dbReference type="GO" id="GO:0030295">
    <property type="term" value="F:protein kinase activator activity"/>
    <property type="evidence" value="ECO:0007669"/>
    <property type="project" value="TreeGrafter"/>
</dbReference>
<dbReference type="PANTHER" id="PTHR42878:SF15">
    <property type="entry name" value="BACTERIOPHYTOCHROME"/>
    <property type="match status" value="1"/>
</dbReference>
<dbReference type="EMBL" id="JACXAE010000086">
    <property type="protein sequence ID" value="MBD2775832.1"/>
    <property type="molecule type" value="Genomic_DNA"/>
</dbReference>
<feature type="domain" description="Response regulatory" evidence="12">
    <location>
        <begin position="2"/>
        <end position="118"/>
    </location>
</feature>
<evidence type="ECO:0000256" key="10">
    <source>
        <dbReference type="SAM" id="Coils"/>
    </source>
</evidence>
<evidence type="ECO:0000256" key="8">
    <source>
        <dbReference type="ARBA" id="ARBA00055745"/>
    </source>
</evidence>
<keyword evidence="10" id="KW-0175">Coiled coil</keyword>
<keyword evidence="4" id="KW-0808">Transferase</keyword>
<name>A0A8J7BYJ1_9CYAN</name>
<dbReference type="CDD" id="cd00082">
    <property type="entry name" value="HisKA"/>
    <property type="match status" value="1"/>
</dbReference>
<dbReference type="Gene3D" id="3.40.50.2300">
    <property type="match status" value="1"/>
</dbReference>
<keyword evidence="14" id="KW-1185">Reference proteome</keyword>
<dbReference type="SMART" id="SM00065">
    <property type="entry name" value="GAF"/>
    <property type="match status" value="1"/>
</dbReference>
<dbReference type="Gene3D" id="3.30.565.10">
    <property type="entry name" value="Histidine kinase-like ATPase, C-terminal domain"/>
    <property type="match status" value="1"/>
</dbReference>
<dbReference type="SUPFAM" id="SSF55874">
    <property type="entry name" value="ATPase domain of HSP90 chaperone/DNA topoisomerase II/histidine kinase"/>
    <property type="match status" value="1"/>
</dbReference>
<evidence type="ECO:0000259" key="11">
    <source>
        <dbReference type="PROSITE" id="PS50109"/>
    </source>
</evidence>
<protein>
    <recommendedName>
        <fullName evidence="2">histidine kinase</fullName>
        <ecNumber evidence="2">2.7.13.3</ecNumber>
    </recommendedName>
</protein>
<comment type="catalytic activity">
    <reaction evidence="1">
        <text>ATP + protein L-histidine = ADP + protein N-phospho-L-histidine.</text>
        <dbReference type="EC" id="2.7.13.3"/>
    </reaction>
</comment>
<dbReference type="RefSeq" id="WP_190834790.1">
    <property type="nucleotide sequence ID" value="NZ_CAWPPI010000086.1"/>
</dbReference>
<dbReference type="FunFam" id="3.30.565.10:FF:000006">
    <property type="entry name" value="Sensor histidine kinase WalK"/>
    <property type="match status" value="1"/>
</dbReference>
<dbReference type="GO" id="GO:0000156">
    <property type="term" value="F:phosphorelay response regulator activity"/>
    <property type="evidence" value="ECO:0007669"/>
    <property type="project" value="TreeGrafter"/>
</dbReference>
<dbReference type="GO" id="GO:0007234">
    <property type="term" value="P:osmosensory signaling via phosphorelay pathway"/>
    <property type="evidence" value="ECO:0007669"/>
    <property type="project" value="TreeGrafter"/>
</dbReference>
<dbReference type="InterPro" id="IPR000014">
    <property type="entry name" value="PAS"/>
</dbReference>
<dbReference type="GO" id="GO:0000155">
    <property type="term" value="F:phosphorelay sensor kinase activity"/>
    <property type="evidence" value="ECO:0007669"/>
    <property type="project" value="InterPro"/>
</dbReference>
<proteinExistence type="predicted"/>
<keyword evidence="5" id="KW-0418">Kinase</keyword>
<dbReference type="SUPFAM" id="SSF55781">
    <property type="entry name" value="GAF domain-like"/>
    <property type="match status" value="1"/>
</dbReference>
<dbReference type="Gene3D" id="3.30.450.20">
    <property type="entry name" value="PAS domain"/>
    <property type="match status" value="1"/>
</dbReference>
<dbReference type="InterPro" id="IPR001789">
    <property type="entry name" value="Sig_transdc_resp-reg_receiver"/>
</dbReference>
<feature type="domain" description="Histidine kinase" evidence="11">
    <location>
        <begin position="447"/>
        <end position="662"/>
    </location>
</feature>
<evidence type="ECO:0000259" key="12">
    <source>
        <dbReference type="PROSITE" id="PS50110"/>
    </source>
</evidence>
<dbReference type="Pfam" id="PF13185">
    <property type="entry name" value="GAF_2"/>
    <property type="match status" value="1"/>
</dbReference>
<dbReference type="PROSITE" id="PS50110">
    <property type="entry name" value="RESPONSE_REGULATORY"/>
    <property type="match status" value="1"/>
</dbReference>
<dbReference type="Pfam" id="PF00512">
    <property type="entry name" value="HisKA"/>
    <property type="match status" value="1"/>
</dbReference>
<organism evidence="13 14">
    <name type="scientific">Iningainema tapete BLCC-T55</name>
    <dbReference type="NCBI Taxonomy" id="2748662"/>
    <lineage>
        <taxon>Bacteria</taxon>
        <taxon>Bacillati</taxon>
        <taxon>Cyanobacteriota</taxon>
        <taxon>Cyanophyceae</taxon>
        <taxon>Nostocales</taxon>
        <taxon>Scytonemataceae</taxon>
        <taxon>Iningainema tapete</taxon>
    </lineage>
</organism>
<dbReference type="InterPro" id="IPR036890">
    <property type="entry name" value="HATPase_C_sf"/>
</dbReference>
<dbReference type="EC" id="2.7.13.3" evidence="2"/>
<dbReference type="InterPro" id="IPR035965">
    <property type="entry name" value="PAS-like_dom_sf"/>
</dbReference>
<dbReference type="Proteomes" id="UP000629098">
    <property type="component" value="Unassembled WGS sequence"/>
</dbReference>
<dbReference type="InterPro" id="IPR029016">
    <property type="entry name" value="GAF-like_dom_sf"/>
</dbReference>
<dbReference type="InterPro" id="IPR050351">
    <property type="entry name" value="BphY/WalK/GraS-like"/>
</dbReference>
<keyword evidence="3 9" id="KW-0597">Phosphoprotein</keyword>
<dbReference type="PRINTS" id="PR00344">
    <property type="entry name" value="BCTRLSENSOR"/>
</dbReference>
<dbReference type="SUPFAM" id="SSF52172">
    <property type="entry name" value="CheY-like"/>
    <property type="match status" value="1"/>
</dbReference>
<dbReference type="Pfam" id="PF00072">
    <property type="entry name" value="Response_reg"/>
    <property type="match status" value="1"/>
</dbReference>
<feature type="coiled-coil region" evidence="10">
    <location>
        <begin position="409"/>
        <end position="440"/>
    </location>
</feature>
<dbReference type="InterPro" id="IPR003661">
    <property type="entry name" value="HisK_dim/P_dom"/>
</dbReference>
<dbReference type="InterPro" id="IPR003594">
    <property type="entry name" value="HATPase_dom"/>
</dbReference>
<evidence type="ECO:0000256" key="9">
    <source>
        <dbReference type="PROSITE-ProRule" id="PRU00169"/>
    </source>
</evidence>
<evidence type="ECO:0000256" key="7">
    <source>
        <dbReference type="ARBA" id="ARBA00023136"/>
    </source>
</evidence>
<dbReference type="Pfam" id="PF02518">
    <property type="entry name" value="HATPase_c"/>
    <property type="match status" value="1"/>
</dbReference>
<dbReference type="InterPro" id="IPR003018">
    <property type="entry name" value="GAF"/>
</dbReference>
<dbReference type="InterPro" id="IPR005467">
    <property type="entry name" value="His_kinase_dom"/>
</dbReference>
<dbReference type="InterPro" id="IPR004358">
    <property type="entry name" value="Sig_transdc_His_kin-like_C"/>
</dbReference>
<evidence type="ECO:0000256" key="1">
    <source>
        <dbReference type="ARBA" id="ARBA00000085"/>
    </source>
</evidence>
<evidence type="ECO:0000256" key="4">
    <source>
        <dbReference type="ARBA" id="ARBA00022679"/>
    </source>
</evidence>
<dbReference type="SUPFAM" id="SSF47384">
    <property type="entry name" value="Homodimeric domain of signal transducing histidine kinase"/>
    <property type="match status" value="1"/>
</dbReference>
<dbReference type="PANTHER" id="PTHR42878">
    <property type="entry name" value="TWO-COMPONENT HISTIDINE KINASE"/>
    <property type="match status" value="1"/>
</dbReference>
<dbReference type="SMART" id="SM00448">
    <property type="entry name" value="REC"/>
    <property type="match status" value="1"/>
</dbReference>
<dbReference type="Pfam" id="PF13188">
    <property type="entry name" value="PAS_8"/>
    <property type="match status" value="1"/>
</dbReference>